<dbReference type="SMART" id="SM00858">
    <property type="entry name" value="SAF"/>
    <property type="match status" value="1"/>
</dbReference>
<dbReference type="GO" id="GO:0019698">
    <property type="term" value="P:D-galacturonate catabolic process"/>
    <property type="evidence" value="ECO:0007669"/>
    <property type="project" value="TreeGrafter"/>
</dbReference>
<proteinExistence type="inferred from homology"/>
<evidence type="ECO:0000256" key="1">
    <source>
        <dbReference type="ARBA" id="ARBA00010986"/>
    </source>
</evidence>
<dbReference type="PANTHER" id="PTHR30536">
    <property type="entry name" value="ALTRONATE/GALACTARATE DEHYDRATASE"/>
    <property type="match status" value="1"/>
</dbReference>
<dbReference type="InterPro" id="IPR044144">
    <property type="entry name" value="SAF_UxaA/GarD"/>
</dbReference>
<comment type="caution">
    <text evidence="4">The sequence shown here is derived from an EMBL/GenBank/DDBJ whole genome shotgun (WGS) entry which is preliminary data.</text>
</comment>
<evidence type="ECO:0000256" key="2">
    <source>
        <dbReference type="ARBA" id="ARBA00023239"/>
    </source>
</evidence>
<protein>
    <submittedName>
        <fullName evidence="4">Galactonate dehydratase</fullName>
    </submittedName>
</protein>
<evidence type="ECO:0000259" key="3">
    <source>
        <dbReference type="SMART" id="SM00858"/>
    </source>
</evidence>
<dbReference type="EMBL" id="NCEQ01000001">
    <property type="protein sequence ID" value="OYX58940.1"/>
    <property type="molecule type" value="Genomic_DNA"/>
</dbReference>
<accession>A0A258HPL5</accession>
<dbReference type="InterPro" id="IPR048332">
    <property type="entry name" value="GD_AH_C"/>
</dbReference>
<evidence type="ECO:0000313" key="4">
    <source>
        <dbReference type="EMBL" id="OYX58940.1"/>
    </source>
</evidence>
<dbReference type="InterPro" id="IPR013974">
    <property type="entry name" value="SAF"/>
</dbReference>
<feature type="domain" description="SAF" evidence="3">
    <location>
        <begin position="13"/>
        <end position="80"/>
    </location>
</feature>
<dbReference type="CDD" id="cd11613">
    <property type="entry name" value="SAF_AH_GD"/>
    <property type="match status" value="1"/>
</dbReference>
<organism evidence="4 5">
    <name type="scientific">Brevundimonas subvibrioides</name>
    <dbReference type="NCBI Taxonomy" id="74313"/>
    <lineage>
        <taxon>Bacteria</taxon>
        <taxon>Pseudomonadati</taxon>
        <taxon>Pseudomonadota</taxon>
        <taxon>Alphaproteobacteria</taxon>
        <taxon>Caulobacterales</taxon>
        <taxon>Caulobacteraceae</taxon>
        <taxon>Brevundimonas</taxon>
    </lineage>
</organism>
<comment type="similarity">
    <text evidence="1">Belongs to the UxaA family.</text>
</comment>
<dbReference type="PANTHER" id="PTHR30536:SF5">
    <property type="entry name" value="ALTRONATE DEHYDRATASE"/>
    <property type="match status" value="1"/>
</dbReference>
<dbReference type="Proteomes" id="UP000216147">
    <property type="component" value="Unassembled WGS sequence"/>
</dbReference>
<dbReference type="Pfam" id="PF20629">
    <property type="entry name" value="GD_AH_C"/>
    <property type="match status" value="1"/>
</dbReference>
<sequence length="502" mass="51615">MSSPSVLRLHPDDDVAVAVRALSAGETVDGVTATTDIPAGHKIALKPVPVGGRVRKYGQVIGAATAAIAPGDWVHVQNLGIGDISARADTGISAGVVSVASEPRTFDGYLRADGRAGSRNYLAVVTSVNCSAMVARRIARETEARLGDRYPHIDGVVAITHGSGCGMASEGEGMDILRRTLSGYARHPNVAGVLMLGLGCETNQISSLMEAEQMAGSPDLGVMAIQDEGGAASTIQRGVDRLMEMADRAASLERTPQPVSKLIVGLQCGGSDGYSGMTANPALGRAVDLLVAHGGTAILSETPEIYGAEHLLTGRASPEVAAKLMGRIAWWEKHVETTGGSLDNNPSAGNKAGGLTTILEKSLGAVAKAGSTPLSAVYEYAEPVTAHGLVFMDTPGYDPVSATGQIAGGATLICFTTGRGSVFGAKPAPSLKLATNSALARRMPDDIDIDCGRVLDEGMSLDALGAEIFDTIIATASGKVTASEALGFGEDEIQPWRLGATM</sequence>
<reference evidence="4 5" key="1">
    <citation type="submission" date="2017-03" db="EMBL/GenBank/DDBJ databases">
        <title>Lifting the veil on microbial sulfur biogeochemistry in mining wastewaters.</title>
        <authorList>
            <person name="Kantor R.S."/>
            <person name="Colenbrander Nelson T."/>
            <person name="Marshall S."/>
            <person name="Bennett D."/>
            <person name="Apte S."/>
            <person name="Camacho D."/>
            <person name="Thomas B.C."/>
            <person name="Warren L.A."/>
            <person name="Banfield J.F."/>
        </authorList>
    </citation>
    <scope>NUCLEOTIDE SEQUENCE [LARGE SCALE GENOMIC DNA]</scope>
    <source>
        <strain evidence="4">32-68-21</strain>
    </source>
</reference>
<dbReference type="Pfam" id="PF04295">
    <property type="entry name" value="GD_AH_second"/>
    <property type="match status" value="1"/>
</dbReference>
<dbReference type="GO" id="GO:0016829">
    <property type="term" value="F:lyase activity"/>
    <property type="evidence" value="ECO:0007669"/>
    <property type="project" value="UniProtKB-KW"/>
</dbReference>
<keyword evidence="2" id="KW-0456">Lyase</keyword>
<dbReference type="InterPro" id="IPR052172">
    <property type="entry name" value="UxaA_altronate/galactarate_dh"/>
</dbReference>
<dbReference type="InterPro" id="IPR007392">
    <property type="entry name" value="GD_AH_second"/>
</dbReference>
<evidence type="ECO:0000313" key="5">
    <source>
        <dbReference type="Proteomes" id="UP000216147"/>
    </source>
</evidence>
<dbReference type="Gene3D" id="2.30.130.110">
    <property type="match status" value="1"/>
</dbReference>
<name>A0A258HPL5_9CAUL</name>
<gene>
    <name evidence="4" type="ORF">B7Y86_00455</name>
</gene>
<dbReference type="AlphaFoldDB" id="A0A258HPL5"/>
<dbReference type="Pfam" id="PF08666">
    <property type="entry name" value="SAF"/>
    <property type="match status" value="1"/>
</dbReference>